<keyword evidence="5 9" id="KW-0862">Zinc</keyword>
<dbReference type="InterPro" id="IPR006026">
    <property type="entry name" value="Peptidase_Metallo"/>
</dbReference>
<feature type="binding site" evidence="9">
    <location>
        <position position="135"/>
    </location>
    <ligand>
        <name>Zn(2+)</name>
        <dbReference type="ChEBI" id="CHEBI:29105"/>
        <note>catalytic</note>
    </ligand>
</feature>
<keyword evidence="3 9" id="KW-0479">Metal-binding</keyword>
<dbReference type="PANTHER" id="PTHR10127">
    <property type="entry name" value="DISCOIDIN, CUB, EGF, LAMININ , AND ZINC METALLOPROTEASE DOMAIN CONTAINING"/>
    <property type="match status" value="1"/>
</dbReference>
<dbReference type="AlphaFoldDB" id="A0A8J4YZ04"/>
<dbReference type="SMART" id="SM00254">
    <property type="entry name" value="ShKT"/>
    <property type="match status" value="2"/>
</dbReference>
<feature type="domain" description="ShKT" evidence="11">
    <location>
        <begin position="258"/>
        <end position="292"/>
    </location>
</feature>
<gene>
    <name evidence="13" type="primary">nas-13_1</name>
    <name evidence="13" type="ORF">GWK47_003246</name>
</gene>
<dbReference type="GO" id="GO:0004222">
    <property type="term" value="F:metalloendopeptidase activity"/>
    <property type="evidence" value="ECO:0007669"/>
    <property type="project" value="UniProtKB-UniRule"/>
</dbReference>
<dbReference type="EMBL" id="JACEEZ010000005">
    <property type="protein sequence ID" value="KAG0730604.1"/>
    <property type="molecule type" value="Genomic_DNA"/>
</dbReference>
<feature type="domain" description="ShKT" evidence="11">
    <location>
        <begin position="298"/>
        <end position="332"/>
    </location>
</feature>
<dbReference type="Gene3D" id="1.10.10.1940">
    <property type="match status" value="2"/>
</dbReference>
<dbReference type="OrthoDB" id="291007at2759"/>
<organism evidence="13 14">
    <name type="scientific">Chionoecetes opilio</name>
    <name type="common">Atlantic snow crab</name>
    <name type="synonym">Cancer opilio</name>
    <dbReference type="NCBI Taxonomy" id="41210"/>
    <lineage>
        <taxon>Eukaryota</taxon>
        <taxon>Metazoa</taxon>
        <taxon>Ecdysozoa</taxon>
        <taxon>Arthropoda</taxon>
        <taxon>Crustacea</taxon>
        <taxon>Multicrustacea</taxon>
        <taxon>Malacostraca</taxon>
        <taxon>Eumalacostraca</taxon>
        <taxon>Eucarida</taxon>
        <taxon>Decapoda</taxon>
        <taxon>Pleocyemata</taxon>
        <taxon>Brachyura</taxon>
        <taxon>Eubrachyura</taxon>
        <taxon>Majoidea</taxon>
        <taxon>Majidae</taxon>
        <taxon>Chionoecetes</taxon>
    </lineage>
</organism>
<dbReference type="InterPro" id="IPR024079">
    <property type="entry name" value="MetalloPept_cat_dom_sf"/>
</dbReference>
<keyword evidence="6 9" id="KW-0482">Metalloprotease</keyword>
<dbReference type="PRINTS" id="PR00480">
    <property type="entry name" value="ASTACIN"/>
</dbReference>
<evidence type="ECO:0000256" key="9">
    <source>
        <dbReference type="PROSITE-ProRule" id="PRU01211"/>
    </source>
</evidence>
<dbReference type="InterPro" id="IPR003582">
    <property type="entry name" value="ShKT_dom"/>
</dbReference>
<keyword evidence="7" id="KW-0865">Zymogen</keyword>
<dbReference type="PROSITE" id="PS51864">
    <property type="entry name" value="ASTACIN"/>
    <property type="match status" value="1"/>
</dbReference>
<reference evidence="13" key="1">
    <citation type="submission" date="2020-07" db="EMBL/GenBank/DDBJ databases">
        <title>The High-quality genome of the commercially important snow crab, Chionoecetes opilio.</title>
        <authorList>
            <person name="Jeong J.-H."/>
            <person name="Ryu S."/>
        </authorList>
    </citation>
    <scope>NUCLEOTIDE SEQUENCE</scope>
    <source>
        <strain evidence="13">MADBK_172401_WGS</strain>
        <tissue evidence="13">Digestive gland</tissue>
    </source>
</reference>
<dbReference type="Pfam" id="PF01400">
    <property type="entry name" value="Astacin"/>
    <property type="match status" value="1"/>
</dbReference>
<evidence type="ECO:0000256" key="10">
    <source>
        <dbReference type="RuleBase" id="RU361183"/>
    </source>
</evidence>
<dbReference type="CDD" id="cd04280">
    <property type="entry name" value="ZnMc_astacin_like"/>
    <property type="match status" value="1"/>
</dbReference>
<feature type="binding site" evidence="9">
    <location>
        <position position="141"/>
    </location>
    <ligand>
        <name>Zn(2+)</name>
        <dbReference type="ChEBI" id="CHEBI:29105"/>
        <note>catalytic</note>
    </ligand>
</feature>
<evidence type="ECO:0000313" key="13">
    <source>
        <dbReference type="EMBL" id="KAG0730604.1"/>
    </source>
</evidence>
<evidence type="ECO:0000256" key="6">
    <source>
        <dbReference type="ARBA" id="ARBA00023049"/>
    </source>
</evidence>
<accession>A0A8J4YZ04</accession>
<dbReference type="Proteomes" id="UP000770661">
    <property type="component" value="Unassembled WGS sequence"/>
</dbReference>
<keyword evidence="8" id="KW-1015">Disulfide bond</keyword>
<evidence type="ECO:0000259" key="12">
    <source>
        <dbReference type="PROSITE" id="PS51864"/>
    </source>
</evidence>
<name>A0A8J4YZ04_CHIOP</name>
<comment type="caution">
    <text evidence="8">Lacks conserved residue(s) required for the propagation of feature annotation.</text>
</comment>
<evidence type="ECO:0000256" key="2">
    <source>
        <dbReference type="ARBA" id="ARBA00022670"/>
    </source>
</evidence>
<dbReference type="PROSITE" id="PS51670">
    <property type="entry name" value="SHKT"/>
    <property type="match status" value="2"/>
</dbReference>
<evidence type="ECO:0000256" key="8">
    <source>
        <dbReference type="PROSITE-ProRule" id="PRU01005"/>
    </source>
</evidence>
<keyword evidence="14" id="KW-1185">Reference proteome</keyword>
<dbReference type="GO" id="GO:0006508">
    <property type="term" value="P:proteolysis"/>
    <property type="evidence" value="ECO:0007669"/>
    <property type="project" value="UniProtKB-KW"/>
</dbReference>
<dbReference type="EC" id="3.4.24.-" evidence="10"/>
<comment type="caution">
    <text evidence="13">The sequence shown here is derived from an EMBL/GenBank/DDBJ whole genome shotgun (WGS) entry which is preliminary data.</text>
</comment>
<sequence length="332" mass="37042">MRKVKAWIRLASAATIVVLATARLLHTEAAVREVAPSDRLHLMENDVPGPPLRPEEFEASMRLDSTERTTIAGAMEELQRNTCLRFVPRAREDNYIHILKAFGCSSSVGCRGGPQRLTLGPSCLYVGVIIHELMHVAGFWHEHSRNDRDKYITINKANIQSGMWFNFEKYSWDEAKSLGVAYDLDSVMHYGPYAFAKDRSVPTIIPRVTGTNMGQRRGLSQKDILKLQDLYECNSRKDLSPDLTTASTLTTAASVGPCRDHSEHCQTWTAAGECDTNQAWMHISCRKACGVCSSAASCQDNHEDCRGWARIGECTNNPKYMLSFCGESCGRC</sequence>
<dbReference type="PANTHER" id="PTHR10127:SF780">
    <property type="entry name" value="METALLOENDOPEPTIDASE"/>
    <property type="match status" value="1"/>
</dbReference>
<protein>
    <recommendedName>
        <fullName evidence="10">Metalloendopeptidase</fullName>
        <ecNumber evidence="10">3.4.24.-</ecNumber>
    </recommendedName>
</protein>
<feature type="binding site" evidence="9">
    <location>
        <position position="131"/>
    </location>
    <ligand>
        <name>Zn(2+)</name>
        <dbReference type="ChEBI" id="CHEBI:29105"/>
        <note>catalytic</note>
    </ligand>
</feature>
<comment type="function">
    <text evidence="1">Metalloprotease.</text>
</comment>
<feature type="disulfide bond" evidence="8">
    <location>
        <begin position="258"/>
        <end position="292"/>
    </location>
</feature>
<evidence type="ECO:0000313" key="14">
    <source>
        <dbReference type="Proteomes" id="UP000770661"/>
    </source>
</evidence>
<dbReference type="Gene3D" id="3.40.390.10">
    <property type="entry name" value="Collagenase (Catalytic Domain)"/>
    <property type="match status" value="1"/>
</dbReference>
<proteinExistence type="predicted"/>
<keyword evidence="4 9" id="KW-0378">Hydrolase</keyword>
<evidence type="ECO:0000256" key="3">
    <source>
        <dbReference type="ARBA" id="ARBA00022723"/>
    </source>
</evidence>
<dbReference type="InterPro" id="IPR001506">
    <property type="entry name" value="Peptidase_M12A"/>
</dbReference>
<evidence type="ECO:0000256" key="1">
    <source>
        <dbReference type="ARBA" id="ARBA00002657"/>
    </source>
</evidence>
<feature type="domain" description="Peptidase M12A" evidence="12">
    <location>
        <begin position="45"/>
        <end position="234"/>
    </location>
</feature>
<dbReference type="SUPFAM" id="SSF55486">
    <property type="entry name" value="Metalloproteases ('zincins'), catalytic domain"/>
    <property type="match status" value="1"/>
</dbReference>
<dbReference type="GO" id="GO:0008270">
    <property type="term" value="F:zinc ion binding"/>
    <property type="evidence" value="ECO:0007669"/>
    <property type="project" value="UniProtKB-UniRule"/>
</dbReference>
<dbReference type="Pfam" id="PF01549">
    <property type="entry name" value="ShK"/>
    <property type="match status" value="2"/>
</dbReference>
<dbReference type="InterPro" id="IPR034035">
    <property type="entry name" value="Astacin-like_dom"/>
</dbReference>
<evidence type="ECO:0000256" key="4">
    <source>
        <dbReference type="ARBA" id="ARBA00022801"/>
    </source>
</evidence>
<evidence type="ECO:0000256" key="5">
    <source>
        <dbReference type="ARBA" id="ARBA00022833"/>
    </source>
</evidence>
<evidence type="ECO:0000256" key="7">
    <source>
        <dbReference type="ARBA" id="ARBA00023145"/>
    </source>
</evidence>
<evidence type="ECO:0000259" key="11">
    <source>
        <dbReference type="PROSITE" id="PS51670"/>
    </source>
</evidence>
<feature type="disulfide bond" evidence="8">
    <location>
        <begin position="298"/>
        <end position="332"/>
    </location>
</feature>
<comment type="cofactor">
    <cofactor evidence="9 10">
        <name>Zn(2+)</name>
        <dbReference type="ChEBI" id="CHEBI:29105"/>
    </cofactor>
    <text evidence="9 10">Binds 1 zinc ion per subunit.</text>
</comment>
<dbReference type="SMART" id="SM00235">
    <property type="entry name" value="ZnMc"/>
    <property type="match status" value="1"/>
</dbReference>
<feature type="active site" evidence="9">
    <location>
        <position position="132"/>
    </location>
</feature>
<keyword evidence="2 9" id="KW-0645">Protease</keyword>